<proteinExistence type="predicted"/>
<dbReference type="GO" id="GO:0007035">
    <property type="term" value="P:vacuolar acidification"/>
    <property type="evidence" value="ECO:0007669"/>
    <property type="project" value="TreeGrafter"/>
</dbReference>
<feature type="region of interest" description="Disordered" evidence="1">
    <location>
        <begin position="43"/>
        <end position="62"/>
    </location>
</feature>
<evidence type="ECO:0000313" key="3">
    <source>
        <dbReference type="Proteomes" id="UP000314982"/>
    </source>
</evidence>
<dbReference type="STRING" id="62062.ENSHHUP00000007758"/>
<dbReference type="Proteomes" id="UP000314982">
    <property type="component" value="Unassembled WGS sequence"/>
</dbReference>
<accession>A0A4W5JS06</accession>
<protein>
    <submittedName>
        <fullName evidence="2">Uncharacterized protein</fullName>
    </submittedName>
</protein>
<dbReference type="GO" id="GO:0043291">
    <property type="term" value="C:RAVE complex"/>
    <property type="evidence" value="ECO:0007669"/>
    <property type="project" value="TreeGrafter"/>
</dbReference>
<reference evidence="3" key="1">
    <citation type="submission" date="2018-06" db="EMBL/GenBank/DDBJ databases">
        <title>Genome assembly of Danube salmon.</title>
        <authorList>
            <person name="Macqueen D.J."/>
            <person name="Gundappa M.K."/>
        </authorList>
    </citation>
    <scope>NUCLEOTIDE SEQUENCE [LARGE SCALE GENOMIC DNA]</scope>
</reference>
<dbReference type="AlphaFoldDB" id="A0A4W5JS06"/>
<dbReference type="GeneTree" id="ENSGT00390000000096"/>
<evidence type="ECO:0000313" key="2">
    <source>
        <dbReference type="Ensembl" id="ENSHHUP00000007758.1"/>
    </source>
</evidence>
<organism evidence="2 3">
    <name type="scientific">Hucho hucho</name>
    <name type="common">huchen</name>
    <dbReference type="NCBI Taxonomy" id="62062"/>
    <lineage>
        <taxon>Eukaryota</taxon>
        <taxon>Metazoa</taxon>
        <taxon>Chordata</taxon>
        <taxon>Craniata</taxon>
        <taxon>Vertebrata</taxon>
        <taxon>Euteleostomi</taxon>
        <taxon>Actinopterygii</taxon>
        <taxon>Neopterygii</taxon>
        <taxon>Teleostei</taxon>
        <taxon>Protacanthopterygii</taxon>
        <taxon>Salmoniformes</taxon>
        <taxon>Salmonidae</taxon>
        <taxon>Salmoninae</taxon>
        <taxon>Hucho</taxon>
    </lineage>
</organism>
<dbReference type="PANTHER" id="PTHR13950">
    <property type="entry name" value="RABCONNECTIN-RELATED"/>
    <property type="match status" value="1"/>
</dbReference>
<dbReference type="InterPro" id="IPR052208">
    <property type="entry name" value="DmX-like/RAVE_component"/>
</dbReference>
<reference evidence="2" key="3">
    <citation type="submission" date="2025-09" db="UniProtKB">
        <authorList>
            <consortium name="Ensembl"/>
        </authorList>
    </citation>
    <scope>IDENTIFICATION</scope>
</reference>
<dbReference type="Ensembl" id="ENSHHUT00000007990.1">
    <property type="protein sequence ID" value="ENSHHUP00000007758.1"/>
    <property type="gene ID" value="ENSHHUG00000004783.1"/>
</dbReference>
<sequence>MDLGKFRRAKAILSHLVKCIAGEIVALKDDDTNQEKRLLFRTISTGGGGSTTRDPKPFSKGESYSEIESITPLPLYALLAANEDCSPKPEDKVASLSGHGYSQTDAYDELFQSSGVGVEDLESMDSDQEDGGAKVIDLSQYSPTFFGPEHSQVLSSHLLHSSLPGLTRTEQMSLMGLANTTSTGIRVEKLWMSAV</sequence>
<reference evidence="2" key="2">
    <citation type="submission" date="2025-08" db="UniProtKB">
        <authorList>
            <consortium name="Ensembl"/>
        </authorList>
    </citation>
    <scope>IDENTIFICATION</scope>
</reference>
<name>A0A4W5JS06_9TELE</name>
<keyword evidence="3" id="KW-1185">Reference proteome</keyword>
<dbReference type="PANTHER" id="PTHR13950:SF12">
    <property type="entry name" value="DMX-LIKE PROTEIN 1"/>
    <property type="match status" value="1"/>
</dbReference>
<evidence type="ECO:0000256" key="1">
    <source>
        <dbReference type="SAM" id="MobiDB-lite"/>
    </source>
</evidence>